<evidence type="ECO:0000313" key="3">
    <source>
        <dbReference type="Proteomes" id="UP000254764"/>
    </source>
</evidence>
<dbReference type="PANTHER" id="PTHR37811">
    <property type="entry name" value="BLL5343 PROTEIN"/>
    <property type="match status" value="1"/>
</dbReference>
<reference evidence="3" key="1">
    <citation type="submission" date="2018-07" db="EMBL/GenBank/DDBJ databases">
        <authorList>
            <person name="Peiro R."/>
            <person name="Begona"/>
            <person name="Cbmso G."/>
            <person name="Lopez M."/>
            <person name="Gonzalez S."/>
        </authorList>
    </citation>
    <scope>NUCLEOTIDE SEQUENCE [LARGE SCALE GENOMIC DNA]</scope>
</reference>
<sequence length="126" mass="14415">MRIRTPCAHGAAMIAVIFEVTPYLGERHRYLDLAGDLQAKLETMDGFISVERFESLTVRGKLLSLSFWRDEAAVARWRETEEHRQAQMAGRGGVFANYRLRVAHVLRDYGLQEREEAPEDSRAVHG</sequence>
<dbReference type="SUPFAM" id="SSF54909">
    <property type="entry name" value="Dimeric alpha+beta barrel"/>
    <property type="match status" value="1"/>
</dbReference>
<gene>
    <name evidence="2" type="ORF">RHIZ70_4101</name>
</gene>
<dbReference type="Gene3D" id="3.30.70.100">
    <property type="match status" value="1"/>
</dbReference>
<dbReference type="Pfam" id="PF03992">
    <property type="entry name" value="ABM"/>
    <property type="match status" value="1"/>
</dbReference>
<name>A0A376ALZ0_9HYPH</name>
<dbReference type="InterPro" id="IPR011008">
    <property type="entry name" value="Dimeric_a/b-barrel"/>
</dbReference>
<keyword evidence="3" id="KW-1185">Reference proteome</keyword>
<dbReference type="InterPro" id="IPR052936">
    <property type="entry name" value="Jasmonate_Hydroxylase-like"/>
</dbReference>
<accession>A0A376ALZ0</accession>
<feature type="domain" description="ABM" evidence="1">
    <location>
        <begin position="14"/>
        <end position="102"/>
    </location>
</feature>
<dbReference type="PROSITE" id="PS51725">
    <property type="entry name" value="ABM"/>
    <property type="match status" value="1"/>
</dbReference>
<evidence type="ECO:0000313" key="2">
    <source>
        <dbReference type="EMBL" id="SSC68393.1"/>
    </source>
</evidence>
<dbReference type="InterPro" id="IPR007138">
    <property type="entry name" value="ABM_dom"/>
</dbReference>
<dbReference type="STRING" id="1336235.GCA_000518785_02703"/>
<dbReference type="Proteomes" id="UP000254764">
    <property type="component" value="Unassembled WGS sequence"/>
</dbReference>
<dbReference type="PANTHER" id="PTHR37811:SF2">
    <property type="entry name" value="ABM DOMAIN-CONTAINING PROTEIN"/>
    <property type="match status" value="1"/>
</dbReference>
<dbReference type="AlphaFoldDB" id="A0A376ALZ0"/>
<evidence type="ECO:0000259" key="1">
    <source>
        <dbReference type="PROSITE" id="PS51725"/>
    </source>
</evidence>
<protein>
    <recommendedName>
        <fullName evidence="1">ABM domain-containing protein</fullName>
    </recommendedName>
</protein>
<proteinExistence type="predicted"/>
<organism evidence="2 3">
    <name type="scientific">Ciceribacter selenitireducens ATCC BAA-1503</name>
    <dbReference type="NCBI Taxonomy" id="1336235"/>
    <lineage>
        <taxon>Bacteria</taxon>
        <taxon>Pseudomonadati</taxon>
        <taxon>Pseudomonadota</taxon>
        <taxon>Alphaproteobacteria</taxon>
        <taxon>Hyphomicrobiales</taxon>
        <taxon>Rhizobiaceae</taxon>
        <taxon>Ciceribacter</taxon>
    </lineage>
</organism>
<dbReference type="EMBL" id="UEYP01000007">
    <property type="protein sequence ID" value="SSC68393.1"/>
    <property type="molecule type" value="Genomic_DNA"/>
</dbReference>